<protein>
    <submittedName>
        <fullName evidence="1">Uncharacterized protein</fullName>
    </submittedName>
</protein>
<proteinExistence type="predicted"/>
<name>A0AAV3YY35_9GAST</name>
<comment type="caution">
    <text evidence="1">The sequence shown here is derived from an EMBL/GenBank/DDBJ whole genome shotgun (WGS) entry which is preliminary data.</text>
</comment>
<accession>A0AAV3YY35</accession>
<dbReference type="EMBL" id="BLXT01001848">
    <property type="protein sequence ID" value="GFN88455.1"/>
    <property type="molecule type" value="Genomic_DNA"/>
</dbReference>
<keyword evidence="2" id="KW-1185">Reference proteome</keyword>
<dbReference type="AlphaFoldDB" id="A0AAV3YY35"/>
<evidence type="ECO:0000313" key="2">
    <source>
        <dbReference type="Proteomes" id="UP000735302"/>
    </source>
</evidence>
<dbReference type="Proteomes" id="UP000735302">
    <property type="component" value="Unassembled WGS sequence"/>
</dbReference>
<evidence type="ECO:0000313" key="1">
    <source>
        <dbReference type="EMBL" id="GFN88455.1"/>
    </source>
</evidence>
<organism evidence="1 2">
    <name type="scientific">Plakobranchus ocellatus</name>
    <dbReference type="NCBI Taxonomy" id="259542"/>
    <lineage>
        <taxon>Eukaryota</taxon>
        <taxon>Metazoa</taxon>
        <taxon>Spiralia</taxon>
        <taxon>Lophotrochozoa</taxon>
        <taxon>Mollusca</taxon>
        <taxon>Gastropoda</taxon>
        <taxon>Heterobranchia</taxon>
        <taxon>Euthyneura</taxon>
        <taxon>Panpulmonata</taxon>
        <taxon>Sacoglossa</taxon>
        <taxon>Placobranchoidea</taxon>
        <taxon>Plakobranchidae</taxon>
        <taxon>Plakobranchus</taxon>
    </lineage>
</organism>
<gene>
    <name evidence="1" type="ORF">PoB_001496100</name>
</gene>
<reference evidence="1 2" key="1">
    <citation type="journal article" date="2021" name="Elife">
        <title>Chloroplast acquisition without the gene transfer in kleptoplastic sea slugs, Plakobranchus ocellatus.</title>
        <authorList>
            <person name="Maeda T."/>
            <person name="Takahashi S."/>
            <person name="Yoshida T."/>
            <person name="Shimamura S."/>
            <person name="Takaki Y."/>
            <person name="Nagai Y."/>
            <person name="Toyoda A."/>
            <person name="Suzuki Y."/>
            <person name="Arimoto A."/>
            <person name="Ishii H."/>
            <person name="Satoh N."/>
            <person name="Nishiyama T."/>
            <person name="Hasebe M."/>
            <person name="Maruyama T."/>
            <person name="Minagawa J."/>
            <person name="Obokata J."/>
            <person name="Shigenobu S."/>
        </authorList>
    </citation>
    <scope>NUCLEOTIDE SEQUENCE [LARGE SCALE GENOMIC DNA]</scope>
</reference>
<sequence>MQSHIKKILTPQKYKCPSAKKADAGVISSKCDKRFKSKRRSCCRGDANVQSGIKDGMLRLASGKAILRGEIGGREVDVIRHSGREGVVVRKELIEEVS</sequence>